<feature type="domain" description="NAD-dependent epimerase/dehydratase" evidence="3">
    <location>
        <begin position="4"/>
        <end position="229"/>
    </location>
</feature>
<name>A0A7Y7Y388_9PSED</name>
<evidence type="ECO:0000256" key="2">
    <source>
        <dbReference type="ARBA" id="ARBA00007637"/>
    </source>
</evidence>
<dbReference type="SUPFAM" id="SSF51735">
    <property type="entry name" value="NAD(P)-binding Rossmann-fold domains"/>
    <property type="match status" value="1"/>
</dbReference>
<comment type="caution">
    <text evidence="4">The sequence shown here is derived from an EMBL/GenBank/DDBJ whole genome shotgun (WGS) entry which is preliminary data.</text>
</comment>
<comment type="pathway">
    <text evidence="1">Bacterial outer membrane biogenesis; LPS O-antigen biosynthesis.</text>
</comment>
<gene>
    <name evidence="4" type="ORF">HX845_25295</name>
</gene>
<dbReference type="Gene3D" id="3.40.50.720">
    <property type="entry name" value="NAD(P)-binding Rossmann-like Domain"/>
    <property type="match status" value="1"/>
</dbReference>
<dbReference type="InterPro" id="IPR001509">
    <property type="entry name" value="Epimerase_deHydtase"/>
</dbReference>
<dbReference type="Pfam" id="PF01370">
    <property type="entry name" value="Epimerase"/>
    <property type="match status" value="1"/>
</dbReference>
<evidence type="ECO:0000256" key="1">
    <source>
        <dbReference type="ARBA" id="ARBA00005125"/>
    </source>
</evidence>
<evidence type="ECO:0000313" key="4">
    <source>
        <dbReference type="EMBL" id="NWC16996.1"/>
    </source>
</evidence>
<sequence length="320" mass="34276">MTRILLTGASGFVGAAVQARLLGDPSFMLRSAYRKLPAQPVAGAQVCEVVGLAPDTDWQAALEGIEVVVHCAARVHVMNELEADPLAAFRRANVEGTLRLAEQAAEAGARRFVYLSSIKVNGEGTLPQRPYTAGDQPAPQDPYGVSKWEAEQGLQALAARTGMEVVIIRPVLVYGPGVKANFRNMMSWLSKGIPLPLGAISNKRSLVAIDNLVDLIVTCIHHPAAAGQVFLVSDNEDLSTSQLLRRMAQALGRRACLLPIPMWLLSGVARLLGKKALSQRLCGSLAVDIEKTRILLGWSPPLGVDAALAKAAKDFLAHRK</sequence>
<evidence type="ECO:0000313" key="5">
    <source>
        <dbReference type="Proteomes" id="UP000517547"/>
    </source>
</evidence>
<organism evidence="4 5">
    <name type="scientific">Pseudomonas gingeri</name>
    <dbReference type="NCBI Taxonomy" id="117681"/>
    <lineage>
        <taxon>Bacteria</taxon>
        <taxon>Pseudomonadati</taxon>
        <taxon>Pseudomonadota</taxon>
        <taxon>Gammaproteobacteria</taxon>
        <taxon>Pseudomonadales</taxon>
        <taxon>Pseudomonadaceae</taxon>
        <taxon>Pseudomonas</taxon>
    </lineage>
</organism>
<dbReference type="Proteomes" id="UP000517547">
    <property type="component" value="Unassembled WGS sequence"/>
</dbReference>
<reference evidence="4 5" key="1">
    <citation type="submission" date="2020-04" db="EMBL/GenBank/DDBJ databases">
        <title>Molecular characterization of pseudomonads from Agaricus bisporus reveal novel blotch 2 pathogens in Western Europe.</title>
        <authorList>
            <person name="Taparia T."/>
            <person name="Krijger M."/>
            <person name="Haynes E."/>
            <person name="Elpinstone J.G."/>
            <person name="Noble R."/>
            <person name="Van Der Wolf J."/>
        </authorList>
    </citation>
    <scope>NUCLEOTIDE SEQUENCE [LARGE SCALE GENOMIC DNA]</scope>
    <source>
        <strain evidence="4 5">IPO3738</strain>
    </source>
</reference>
<proteinExistence type="inferred from homology"/>
<protein>
    <submittedName>
        <fullName evidence="4">SDR family oxidoreductase</fullName>
    </submittedName>
</protein>
<dbReference type="InterPro" id="IPR036291">
    <property type="entry name" value="NAD(P)-bd_dom_sf"/>
</dbReference>
<accession>A0A7Y7Y388</accession>
<comment type="similarity">
    <text evidence="2">Belongs to the NAD(P)-dependent epimerase/dehydratase family.</text>
</comment>
<dbReference type="EMBL" id="JACAQE010000009">
    <property type="protein sequence ID" value="NWC16996.1"/>
    <property type="molecule type" value="Genomic_DNA"/>
</dbReference>
<dbReference type="AlphaFoldDB" id="A0A7Y7Y388"/>
<evidence type="ECO:0000259" key="3">
    <source>
        <dbReference type="Pfam" id="PF01370"/>
    </source>
</evidence>
<dbReference type="RefSeq" id="WP_017123501.1">
    <property type="nucleotide sequence ID" value="NZ_JACAQE010000009.1"/>
</dbReference>
<dbReference type="PANTHER" id="PTHR43000">
    <property type="entry name" value="DTDP-D-GLUCOSE 4,6-DEHYDRATASE-RELATED"/>
    <property type="match status" value="1"/>
</dbReference>
<dbReference type="CDD" id="cd05232">
    <property type="entry name" value="UDP_G4E_4_SDR_e"/>
    <property type="match status" value="1"/>
</dbReference>